<keyword evidence="6" id="KW-0012">Acyltransferase</keyword>
<dbReference type="Gene3D" id="3.10.110.10">
    <property type="entry name" value="Ubiquitin Conjugating Enzyme"/>
    <property type="match status" value="1"/>
</dbReference>
<comment type="similarity">
    <text evidence="4">Belongs to the ubiquitin-conjugating enzyme family.</text>
</comment>
<evidence type="ECO:0000313" key="7">
    <source>
        <dbReference type="Proteomes" id="UP001281761"/>
    </source>
</evidence>
<organism evidence="6 7">
    <name type="scientific">Blattamonas nauphoetae</name>
    <dbReference type="NCBI Taxonomy" id="2049346"/>
    <lineage>
        <taxon>Eukaryota</taxon>
        <taxon>Metamonada</taxon>
        <taxon>Preaxostyla</taxon>
        <taxon>Oxymonadida</taxon>
        <taxon>Blattamonas</taxon>
    </lineage>
</organism>
<dbReference type="PROSITE" id="PS50127">
    <property type="entry name" value="UBC_2"/>
    <property type="match status" value="1"/>
</dbReference>
<keyword evidence="4" id="KW-0547">Nucleotide-binding</keyword>
<dbReference type="PROSITE" id="PS00183">
    <property type="entry name" value="UBC_1"/>
    <property type="match status" value="1"/>
</dbReference>
<evidence type="ECO:0000259" key="5">
    <source>
        <dbReference type="PROSITE" id="PS50127"/>
    </source>
</evidence>
<dbReference type="EC" id="2.3.2.23" evidence="6"/>
<feature type="active site" description="Glycyl thioester intermediate" evidence="3">
    <location>
        <position position="140"/>
    </location>
</feature>
<sequence length="217" mass="24897">MLRKVISDLIRPFFYPLSGSILVMSRPKRQREPEEDILATDDPNVTYGKGLPNSYAATLIKKELKHMQKEAPIGISCGLEDDNNLFVWNVTITGPPDTPYSEGFFQAIMDFPDNFPNYPPRLRFTSEMWHPNIYHDGRVCISILHPPGEDKWGYESAAERWRPINNVESVLISIQSMLAEPNDESPANIDAAVMWRNDPKEFKKRVSRTVRLSQEAF</sequence>
<feature type="domain" description="UBC core" evidence="5">
    <location>
        <begin position="55"/>
        <end position="215"/>
    </location>
</feature>
<dbReference type="CDD" id="cd23795">
    <property type="entry name" value="UBCc_UBE2G1"/>
    <property type="match status" value="1"/>
</dbReference>
<name>A0ABQ9YMQ3_9EUKA</name>
<dbReference type="InterPro" id="IPR000608">
    <property type="entry name" value="UBC"/>
</dbReference>
<keyword evidence="4" id="KW-0067">ATP-binding</keyword>
<protein>
    <submittedName>
        <fullName evidence="6">Ubiquitin-conjugating enzyme E2 7</fullName>
        <ecNumber evidence="6">2.3.2.23</ecNumber>
    </submittedName>
</protein>
<evidence type="ECO:0000256" key="4">
    <source>
        <dbReference type="RuleBase" id="RU362109"/>
    </source>
</evidence>
<evidence type="ECO:0000256" key="2">
    <source>
        <dbReference type="ARBA" id="ARBA00022786"/>
    </source>
</evidence>
<dbReference type="Proteomes" id="UP001281761">
    <property type="component" value="Unassembled WGS sequence"/>
</dbReference>
<dbReference type="GO" id="GO:0061631">
    <property type="term" value="F:ubiquitin conjugating enzyme activity"/>
    <property type="evidence" value="ECO:0007669"/>
    <property type="project" value="UniProtKB-EC"/>
</dbReference>
<dbReference type="InterPro" id="IPR050113">
    <property type="entry name" value="Ub_conjugating_enzyme"/>
</dbReference>
<keyword evidence="7" id="KW-1185">Reference proteome</keyword>
<accession>A0ABQ9YMQ3</accession>
<proteinExistence type="inferred from homology"/>
<dbReference type="PANTHER" id="PTHR24067">
    <property type="entry name" value="UBIQUITIN-CONJUGATING ENZYME E2"/>
    <property type="match status" value="1"/>
</dbReference>
<gene>
    <name evidence="6" type="ORF">BLNAU_119</name>
</gene>
<evidence type="ECO:0000256" key="3">
    <source>
        <dbReference type="PROSITE-ProRule" id="PRU10133"/>
    </source>
</evidence>
<evidence type="ECO:0000256" key="1">
    <source>
        <dbReference type="ARBA" id="ARBA00022679"/>
    </source>
</evidence>
<keyword evidence="2 4" id="KW-0833">Ubl conjugation pathway</keyword>
<dbReference type="SUPFAM" id="SSF54495">
    <property type="entry name" value="UBC-like"/>
    <property type="match status" value="1"/>
</dbReference>
<reference evidence="6 7" key="1">
    <citation type="journal article" date="2022" name="bioRxiv">
        <title>Genomics of Preaxostyla Flagellates Illuminates Evolutionary Transitions and the Path Towards Mitochondrial Loss.</title>
        <authorList>
            <person name="Novak L.V.F."/>
            <person name="Treitli S.C."/>
            <person name="Pyrih J."/>
            <person name="Halakuc P."/>
            <person name="Pipaliya S.V."/>
            <person name="Vacek V."/>
            <person name="Brzon O."/>
            <person name="Soukal P."/>
            <person name="Eme L."/>
            <person name="Dacks J.B."/>
            <person name="Karnkowska A."/>
            <person name="Elias M."/>
            <person name="Hampl V."/>
        </authorList>
    </citation>
    <scope>NUCLEOTIDE SEQUENCE [LARGE SCALE GENOMIC DNA]</scope>
    <source>
        <strain evidence="6">NAU3</strain>
        <tissue evidence="6">Gut</tissue>
    </source>
</reference>
<evidence type="ECO:0000313" key="6">
    <source>
        <dbReference type="EMBL" id="KAK2964819.1"/>
    </source>
</evidence>
<dbReference type="SMART" id="SM00212">
    <property type="entry name" value="UBCc"/>
    <property type="match status" value="1"/>
</dbReference>
<keyword evidence="1 6" id="KW-0808">Transferase</keyword>
<dbReference type="InterPro" id="IPR016135">
    <property type="entry name" value="UBQ-conjugating_enzyme/RWD"/>
</dbReference>
<dbReference type="InterPro" id="IPR023313">
    <property type="entry name" value="UBQ-conjugating_AS"/>
</dbReference>
<dbReference type="EMBL" id="JARBJD010000001">
    <property type="protein sequence ID" value="KAK2964819.1"/>
    <property type="molecule type" value="Genomic_DNA"/>
</dbReference>
<comment type="caution">
    <text evidence="6">The sequence shown here is derived from an EMBL/GenBank/DDBJ whole genome shotgun (WGS) entry which is preliminary data.</text>
</comment>
<dbReference type="Pfam" id="PF00179">
    <property type="entry name" value="UQ_con"/>
    <property type="match status" value="1"/>
</dbReference>